<feature type="transmembrane region" description="Helical" evidence="1">
    <location>
        <begin position="20"/>
        <end position="39"/>
    </location>
</feature>
<accession>A0A508AB49</accession>
<dbReference type="OrthoDB" id="7596615at2"/>
<sequence length="214" mass="24459">MSFDRNVFVNCPFDEDFRQILLGIVFTIIYLGYIPRLSLEKSDSADSRIQKILNLIKESRLGIHDLSRIVASEKDEIYRMNMPFELGIDYGCRNFGGGKWAGKKILILEKERYRFQKSISDLSGSDIKAHNGKVDKAIISVRDWLVTEELGRADSGARVWDKFNDFNAFLYDEVVEKDGHKSIEDVQISEIVHHMKSWLKPAKGMPAKQGSEGP</sequence>
<keyword evidence="3" id="KW-1185">Reference proteome</keyword>
<keyword evidence="1" id="KW-1133">Transmembrane helix</keyword>
<dbReference type="RefSeq" id="WP_141517994.1">
    <property type="nucleotide sequence ID" value="NZ_VICE01000064.1"/>
</dbReference>
<dbReference type="AlphaFoldDB" id="A0A508AB49"/>
<dbReference type="EMBL" id="VICE01000064">
    <property type="protein sequence ID" value="TQD46617.1"/>
    <property type="molecule type" value="Genomic_DNA"/>
</dbReference>
<evidence type="ECO:0000313" key="2">
    <source>
        <dbReference type="EMBL" id="TQD46617.1"/>
    </source>
</evidence>
<evidence type="ECO:0000256" key="1">
    <source>
        <dbReference type="SAM" id="Phobius"/>
    </source>
</evidence>
<protein>
    <submittedName>
        <fullName evidence="2">Uncharacterized protein</fullName>
    </submittedName>
</protein>
<keyword evidence="1" id="KW-0472">Membrane</keyword>
<dbReference type="Proteomes" id="UP000318212">
    <property type="component" value="Unassembled WGS sequence"/>
</dbReference>
<organism evidence="2 3">
    <name type="scientific">Marilutibacter aestuarii</name>
    <dbReference type="NCBI Taxonomy" id="1706195"/>
    <lineage>
        <taxon>Bacteria</taxon>
        <taxon>Pseudomonadati</taxon>
        <taxon>Pseudomonadota</taxon>
        <taxon>Gammaproteobacteria</taxon>
        <taxon>Lysobacterales</taxon>
        <taxon>Lysobacteraceae</taxon>
        <taxon>Marilutibacter</taxon>
    </lineage>
</organism>
<reference evidence="2 3" key="1">
    <citation type="submission" date="2019-06" db="EMBL/GenBank/DDBJ databases">
        <title>Lysobacter alkalisoli sp. nov. isolated from saline soil.</title>
        <authorList>
            <person name="Sun J.-Q."/>
            <person name="Xu L."/>
        </authorList>
    </citation>
    <scope>NUCLEOTIDE SEQUENCE [LARGE SCALE GENOMIC DNA]</scope>
    <source>
        <strain evidence="2 3">JCM 31130</strain>
    </source>
</reference>
<proteinExistence type="predicted"/>
<comment type="caution">
    <text evidence="2">The sequence shown here is derived from an EMBL/GenBank/DDBJ whole genome shotgun (WGS) entry which is preliminary data.</text>
</comment>
<evidence type="ECO:0000313" key="3">
    <source>
        <dbReference type="Proteomes" id="UP000318212"/>
    </source>
</evidence>
<keyword evidence="1" id="KW-0812">Transmembrane</keyword>
<gene>
    <name evidence="2" type="ORF">FKV25_06570</name>
</gene>
<name>A0A508AB49_9GAMM</name>